<accession>A0A717B2J9</accession>
<sequence length="66" mass="7589">MTEPLRHIYSMAHILILQNRTDVLTSATSYPFSWHKKAPPEMAGLFCATKKPRHLWRGKARSLLAI</sequence>
<protein>
    <submittedName>
        <fullName evidence="2">Uncharacterized protein</fullName>
    </submittedName>
</protein>
<dbReference type="AlphaFoldDB" id="A0A717B2J9"/>
<evidence type="ECO:0000313" key="2">
    <source>
        <dbReference type="EMBL" id="HAD5758827.1"/>
    </source>
</evidence>
<name>A0A717B2J9_SALTI</name>
<organism evidence="2">
    <name type="scientific">Salmonella enterica subsp. enterica serovar Typhi str. CT18</name>
    <dbReference type="NCBI Taxonomy" id="220341"/>
    <lineage>
        <taxon>Bacteria</taxon>
        <taxon>Pseudomonadati</taxon>
        <taxon>Pseudomonadota</taxon>
        <taxon>Gammaproteobacteria</taxon>
        <taxon>Enterobacterales</taxon>
        <taxon>Enterobacteriaceae</taxon>
        <taxon>Salmonella</taxon>
    </lineage>
</organism>
<reference evidence="2" key="1">
    <citation type="journal article" date="2018" name="Genome Biol.">
        <title>SKESA: strategic k-mer extension for scrupulous assemblies.</title>
        <authorList>
            <person name="Souvorov A."/>
            <person name="Agarwala R."/>
            <person name="Lipman D.J."/>
        </authorList>
    </citation>
    <scope>NUCLEOTIDE SEQUENCE</scope>
    <source>
        <strain evidence="2">CT18</strain>
    </source>
</reference>
<dbReference type="EMBL" id="DAAPFM010000017">
    <property type="protein sequence ID" value="HAD5682568.1"/>
    <property type="molecule type" value="Genomic_DNA"/>
</dbReference>
<comment type="caution">
    <text evidence="2">The sequence shown here is derived from an EMBL/GenBank/DDBJ whole genome shotgun (WGS) entry which is preliminary data.</text>
</comment>
<gene>
    <name evidence="1" type="ORF">G1V53_16615</name>
    <name evidence="2" type="ORF">G1V66_16370</name>
</gene>
<proteinExistence type="predicted"/>
<dbReference type="EMBL" id="DAAPGB010000017">
    <property type="protein sequence ID" value="HAD5758827.1"/>
    <property type="molecule type" value="Genomic_DNA"/>
</dbReference>
<evidence type="ECO:0000313" key="1">
    <source>
        <dbReference type="EMBL" id="HAD5682568.1"/>
    </source>
</evidence>
<reference evidence="2" key="2">
    <citation type="submission" date="2019-01" db="EMBL/GenBank/DDBJ databases">
        <authorList>
            <consortium name="NCBI Pathogen Detection Project"/>
        </authorList>
    </citation>
    <scope>NUCLEOTIDE SEQUENCE</scope>
    <source>
        <strain evidence="2">CT18</strain>
    </source>
</reference>